<feature type="region of interest" description="Disordered" evidence="1">
    <location>
        <begin position="173"/>
        <end position="195"/>
    </location>
</feature>
<dbReference type="EnsemblProtists" id="EOD38559">
    <property type="protein sequence ID" value="EOD38559"/>
    <property type="gene ID" value="EMIHUDRAFT_454606"/>
</dbReference>
<reference evidence="2" key="2">
    <citation type="submission" date="2024-10" db="UniProtKB">
        <authorList>
            <consortium name="EnsemblProtists"/>
        </authorList>
    </citation>
    <scope>IDENTIFICATION</scope>
</reference>
<dbReference type="KEGG" id="ehx:EMIHUDRAFT_454606"/>
<accession>A0A0D3KS24</accession>
<dbReference type="HOGENOM" id="CLU_802756_0_0_1"/>
<proteinExistence type="predicted"/>
<sequence>MEGRAFDEGLEAAESEAQARYRAAWGDLGLPPDRFPLEDGAVSEAQLAALQSEVFGIDSFLPSSAAVTPCGVFFSGSLRKAPPDAAALLQERLSCELSRPPSERLSASESLRDSVRLFLLRDPLYAPSLEVPEPASASEDPYEEELFLISLPPPVVLALPAALLPAAATGSGEAARPLAPPSGPTLPGQRWQQADARTHSLRAGNMVELLDAAAYAAPIYATVAALLLAHDAAHVKAPPEAAALPVPAMGVLSVLVVLSAVALNDGALGAPELLLLWGGVVLLPQLLQQGEVPCADEITPPPESRRRAFLALVVVAILCLSPAPHAEPALSLDSFAESFGAAGIAL</sequence>
<name>A0A0D3KS24_EMIH1</name>
<evidence type="ECO:0000313" key="3">
    <source>
        <dbReference type="Proteomes" id="UP000013827"/>
    </source>
</evidence>
<reference evidence="3" key="1">
    <citation type="journal article" date="2013" name="Nature">
        <title>Pan genome of the phytoplankton Emiliania underpins its global distribution.</title>
        <authorList>
            <person name="Read B.A."/>
            <person name="Kegel J."/>
            <person name="Klute M.J."/>
            <person name="Kuo A."/>
            <person name="Lefebvre S.C."/>
            <person name="Maumus F."/>
            <person name="Mayer C."/>
            <person name="Miller J."/>
            <person name="Monier A."/>
            <person name="Salamov A."/>
            <person name="Young J."/>
            <person name="Aguilar M."/>
            <person name="Claverie J.M."/>
            <person name="Frickenhaus S."/>
            <person name="Gonzalez K."/>
            <person name="Herman E.K."/>
            <person name="Lin Y.C."/>
            <person name="Napier J."/>
            <person name="Ogata H."/>
            <person name="Sarno A.F."/>
            <person name="Shmutz J."/>
            <person name="Schroeder D."/>
            <person name="de Vargas C."/>
            <person name="Verret F."/>
            <person name="von Dassow P."/>
            <person name="Valentin K."/>
            <person name="Van de Peer Y."/>
            <person name="Wheeler G."/>
            <person name="Dacks J.B."/>
            <person name="Delwiche C.F."/>
            <person name="Dyhrman S.T."/>
            <person name="Glockner G."/>
            <person name="John U."/>
            <person name="Richards T."/>
            <person name="Worden A.Z."/>
            <person name="Zhang X."/>
            <person name="Grigoriev I.V."/>
            <person name="Allen A.E."/>
            <person name="Bidle K."/>
            <person name="Borodovsky M."/>
            <person name="Bowler C."/>
            <person name="Brownlee C."/>
            <person name="Cock J.M."/>
            <person name="Elias M."/>
            <person name="Gladyshev V.N."/>
            <person name="Groth M."/>
            <person name="Guda C."/>
            <person name="Hadaegh A."/>
            <person name="Iglesias-Rodriguez M.D."/>
            <person name="Jenkins J."/>
            <person name="Jones B.M."/>
            <person name="Lawson T."/>
            <person name="Leese F."/>
            <person name="Lindquist E."/>
            <person name="Lobanov A."/>
            <person name="Lomsadze A."/>
            <person name="Malik S.B."/>
            <person name="Marsh M.E."/>
            <person name="Mackinder L."/>
            <person name="Mock T."/>
            <person name="Mueller-Roeber B."/>
            <person name="Pagarete A."/>
            <person name="Parker M."/>
            <person name="Probert I."/>
            <person name="Quesneville H."/>
            <person name="Raines C."/>
            <person name="Rensing S.A."/>
            <person name="Riano-Pachon D.M."/>
            <person name="Richier S."/>
            <person name="Rokitta S."/>
            <person name="Shiraiwa Y."/>
            <person name="Soanes D.M."/>
            <person name="van der Giezen M."/>
            <person name="Wahlund T.M."/>
            <person name="Williams B."/>
            <person name="Wilson W."/>
            <person name="Wolfe G."/>
            <person name="Wurch L.L."/>
        </authorList>
    </citation>
    <scope>NUCLEOTIDE SEQUENCE</scope>
</reference>
<dbReference type="AlphaFoldDB" id="A0A0D3KS24"/>
<dbReference type="PaxDb" id="2903-EOD38559"/>
<keyword evidence="3" id="KW-1185">Reference proteome</keyword>
<evidence type="ECO:0000256" key="1">
    <source>
        <dbReference type="SAM" id="MobiDB-lite"/>
    </source>
</evidence>
<dbReference type="GeneID" id="17283829"/>
<organism evidence="2 3">
    <name type="scientific">Emiliania huxleyi (strain CCMP1516)</name>
    <dbReference type="NCBI Taxonomy" id="280463"/>
    <lineage>
        <taxon>Eukaryota</taxon>
        <taxon>Haptista</taxon>
        <taxon>Haptophyta</taxon>
        <taxon>Prymnesiophyceae</taxon>
        <taxon>Isochrysidales</taxon>
        <taxon>Noelaerhabdaceae</taxon>
        <taxon>Emiliania</taxon>
    </lineage>
</organism>
<protein>
    <submittedName>
        <fullName evidence="2">Uncharacterized protein</fullName>
    </submittedName>
</protein>
<dbReference type="Proteomes" id="UP000013827">
    <property type="component" value="Unassembled WGS sequence"/>
</dbReference>
<dbReference type="RefSeq" id="XP_005790988.1">
    <property type="nucleotide sequence ID" value="XM_005790931.1"/>
</dbReference>
<evidence type="ECO:0000313" key="2">
    <source>
        <dbReference type="EnsemblProtists" id="EOD38559"/>
    </source>
</evidence>